<dbReference type="GO" id="GO:0016787">
    <property type="term" value="F:hydrolase activity"/>
    <property type="evidence" value="ECO:0007669"/>
    <property type="project" value="UniProtKB-KW"/>
</dbReference>
<dbReference type="SUPFAM" id="SSF53474">
    <property type="entry name" value="alpha/beta-Hydrolases"/>
    <property type="match status" value="1"/>
</dbReference>
<dbReference type="Proteomes" id="UP000516046">
    <property type="component" value="Chromosome"/>
</dbReference>
<dbReference type="PANTHER" id="PTHR48098:SF6">
    <property type="entry name" value="FERRI-BACILLIBACTIN ESTERASE BESA"/>
    <property type="match status" value="1"/>
</dbReference>
<name>A0A7G9WK31_9FIRM</name>
<dbReference type="InterPro" id="IPR050583">
    <property type="entry name" value="Mycobacterial_A85_antigen"/>
</dbReference>
<dbReference type="InterPro" id="IPR000801">
    <property type="entry name" value="Esterase-like"/>
</dbReference>
<dbReference type="InterPro" id="IPR029058">
    <property type="entry name" value="AB_hydrolase_fold"/>
</dbReference>
<evidence type="ECO:0000313" key="1">
    <source>
        <dbReference type="EMBL" id="QNO19043.1"/>
    </source>
</evidence>
<keyword evidence="2" id="KW-1185">Reference proteome</keyword>
<sequence length="244" mass="27415">MSRKGTLTELPCGKRSVLVYCPSAEFCKAQLPIAWICAGDEVRTTLEQILLQLEPQFGRTCAPFCICSVVPAEWGRDYTPWPVPSLWKSGEPFTGGAKDFFELLTCQAMPLVQKRLPVSEQAEQTALLGYSLGGLAALWQTAQDWHFGMCGSISGSLWYDNFPAWFAERIDGFREKKVYLSLGRSEEKTRDPRMQQVGDCTRRAAELLHSCTKQSVLEWNSGGHFTGIPQRIAKALLWLFRSPQ</sequence>
<accession>A0A7G9WK31</accession>
<reference evidence="1 2" key="1">
    <citation type="submission" date="2020-08" db="EMBL/GenBank/DDBJ databases">
        <authorList>
            <person name="Ren C."/>
            <person name="Gu Y."/>
            <person name="Xu Y."/>
        </authorList>
    </citation>
    <scope>NUCLEOTIDE SEQUENCE [LARGE SCALE GENOMIC DNA]</scope>
    <source>
        <strain evidence="1 2">LBM18003</strain>
    </source>
</reference>
<protein>
    <submittedName>
        <fullName evidence="1">Alpha/beta hydrolase</fullName>
    </submittedName>
</protein>
<proteinExistence type="predicted"/>
<dbReference type="RefSeq" id="WP_212508112.1">
    <property type="nucleotide sequence ID" value="NZ_CP060696.1"/>
</dbReference>
<dbReference type="AlphaFoldDB" id="A0A7G9WK31"/>
<dbReference type="Pfam" id="PF00756">
    <property type="entry name" value="Esterase"/>
    <property type="match status" value="1"/>
</dbReference>
<organism evidence="1 2">
    <name type="scientific">Caproicibacterium amylolyticum</name>
    <dbReference type="NCBI Taxonomy" id="2766537"/>
    <lineage>
        <taxon>Bacteria</taxon>
        <taxon>Bacillati</taxon>
        <taxon>Bacillota</taxon>
        <taxon>Clostridia</taxon>
        <taxon>Eubacteriales</taxon>
        <taxon>Oscillospiraceae</taxon>
        <taxon>Caproicibacterium</taxon>
    </lineage>
</organism>
<gene>
    <name evidence="1" type="ORF">H6X83_05325</name>
</gene>
<dbReference type="Gene3D" id="3.40.50.1820">
    <property type="entry name" value="alpha/beta hydrolase"/>
    <property type="match status" value="1"/>
</dbReference>
<dbReference type="KEGG" id="caml:H6X83_05325"/>
<dbReference type="PANTHER" id="PTHR48098">
    <property type="entry name" value="ENTEROCHELIN ESTERASE-RELATED"/>
    <property type="match status" value="1"/>
</dbReference>
<keyword evidence="1" id="KW-0378">Hydrolase</keyword>
<evidence type="ECO:0000313" key="2">
    <source>
        <dbReference type="Proteomes" id="UP000516046"/>
    </source>
</evidence>
<dbReference type="EMBL" id="CP060696">
    <property type="protein sequence ID" value="QNO19043.1"/>
    <property type="molecule type" value="Genomic_DNA"/>
</dbReference>